<keyword evidence="3" id="KW-0560">Oxidoreductase</keyword>
<dbReference type="AlphaFoldDB" id="G4D2H8"/>
<dbReference type="FunFam" id="3.40.109.10:FF:000001">
    <property type="entry name" value="Nitroreductase family"/>
    <property type="match status" value="1"/>
</dbReference>
<dbReference type="CDD" id="cd02140">
    <property type="entry name" value="Frm2-like"/>
    <property type="match status" value="1"/>
</dbReference>
<evidence type="ECO:0000256" key="2">
    <source>
        <dbReference type="ARBA" id="ARBA00022490"/>
    </source>
</evidence>
<evidence type="ECO:0000256" key="3">
    <source>
        <dbReference type="ARBA" id="ARBA00023002"/>
    </source>
</evidence>
<accession>G4D2H8</accession>
<sequence length="194" mass="22496">MIEENDMFKGLEKRRSYYNIGKNIPISDEELIQLVEDVTLAVPDAFNIQSQRVVVVLGAEQDRLWDGIYDAFEGKVTREKIDSFKSGHGTILYFTDRNTVKEIQKNLPNYAENFDTWSQHSIAMLQISLWTELRDKEIGASLQHYNPVIDDVVKEICHIPDSWELVAQMPFGEILEEPEIKEKLAIKQRVKVVR</sequence>
<dbReference type="eggNOG" id="COG3560">
    <property type="taxonomic scope" value="Bacteria"/>
</dbReference>
<dbReference type="STRING" id="997350.HMPREF9129_0608"/>
<proteinExistence type="predicted"/>
<dbReference type="Proteomes" id="UP000003422">
    <property type="component" value="Unassembled WGS sequence"/>
</dbReference>
<comment type="subcellular location">
    <subcellularLocation>
        <location evidence="1">Cytoplasm</location>
    </subcellularLocation>
</comment>
<gene>
    <name evidence="5" type="ORF">HMPREF9129_0608</name>
</gene>
<dbReference type="GO" id="GO:0005737">
    <property type="term" value="C:cytoplasm"/>
    <property type="evidence" value="ECO:0007669"/>
    <property type="project" value="UniProtKB-SubCell"/>
</dbReference>
<dbReference type="PANTHER" id="PTHR43035:SF1">
    <property type="entry name" value="FATTY ACID REPRESSION MUTANT PROTEIN 2-RELATED"/>
    <property type="match status" value="1"/>
</dbReference>
<comment type="caution">
    <text evidence="5">The sequence shown here is derived from an EMBL/GenBank/DDBJ whole genome shotgun (WGS) entry which is preliminary data.</text>
</comment>
<dbReference type="Pfam" id="PF00881">
    <property type="entry name" value="Nitroreductase"/>
    <property type="match status" value="1"/>
</dbReference>
<dbReference type="HOGENOM" id="CLU_073125_1_0_9"/>
<evidence type="ECO:0000256" key="1">
    <source>
        <dbReference type="ARBA" id="ARBA00004496"/>
    </source>
</evidence>
<dbReference type="InterPro" id="IPR000415">
    <property type="entry name" value="Nitroreductase-like"/>
</dbReference>
<evidence type="ECO:0000259" key="4">
    <source>
        <dbReference type="Pfam" id="PF00881"/>
    </source>
</evidence>
<feature type="domain" description="Nitroreductase" evidence="4">
    <location>
        <begin position="12"/>
        <end position="172"/>
    </location>
</feature>
<evidence type="ECO:0000313" key="5">
    <source>
        <dbReference type="EMBL" id="EGY80255.1"/>
    </source>
</evidence>
<evidence type="ECO:0000313" key="6">
    <source>
        <dbReference type="Proteomes" id="UP000003422"/>
    </source>
</evidence>
<reference evidence="5 6" key="1">
    <citation type="submission" date="2011-06" db="EMBL/GenBank/DDBJ databases">
        <authorList>
            <person name="Muzny D."/>
            <person name="Qin X."/>
            <person name="Deng J."/>
            <person name="Jiang H."/>
            <person name="Liu Y."/>
            <person name="Qu J."/>
            <person name="Song X.-Z."/>
            <person name="Zhang L."/>
            <person name="Thornton R."/>
            <person name="Coyle M."/>
            <person name="Francisco L."/>
            <person name="Jackson L."/>
            <person name="Javaid M."/>
            <person name="Korchina V."/>
            <person name="Kovar C."/>
            <person name="Mata R."/>
            <person name="Mathew T."/>
            <person name="Ngo R."/>
            <person name="Nguyen L."/>
            <person name="Nguyen N."/>
            <person name="Okwuonu G."/>
            <person name="Ongeri F."/>
            <person name="Pham C."/>
            <person name="Simmons D."/>
            <person name="Wilczek-Boney K."/>
            <person name="Hale W."/>
            <person name="Jakkamsetti A."/>
            <person name="Pham P."/>
            <person name="Ruth R."/>
            <person name="San Lucas F."/>
            <person name="Warren J."/>
            <person name="Zhang J."/>
            <person name="Zhao Z."/>
            <person name="Zhou C."/>
            <person name="Zhu D."/>
            <person name="Lee S."/>
            <person name="Bess C."/>
            <person name="Blankenburg K."/>
            <person name="Forbes L."/>
            <person name="Fu Q."/>
            <person name="Gubbala S."/>
            <person name="Hirani K."/>
            <person name="Jayaseelan J.C."/>
            <person name="Lara F."/>
            <person name="Munidasa M."/>
            <person name="Palculict T."/>
            <person name="Patil S."/>
            <person name="Pu L.-L."/>
            <person name="Saada N."/>
            <person name="Tang L."/>
            <person name="Weissenberger G."/>
            <person name="Zhu Y."/>
            <person name="Hemphill L."/>
            <person name="Shang Y."/>
            <person name="Youmans B."/>
            <person name="Ayvaz T."/>
            <person name="Ross M."/>
            <person name="Santibanez J."/>
            <person name="Aqrawi P."/>
            <person name="Gross S."/>
            <person name="Joshi V."/>
            <person name="Fowler G."/>
            <person name="Nazareth L."/>
            <person name="Reid J."/>
            <person name="Worley K."/>
            <person name="Petrosino J."/>
            <person name="Highlander S."/>
            <person name="Gibbs R."/>
        </authorList>
    </citation>
    <scope>NUCLEOTIDE SEQUENCE [LARGE SCALE GENOMIC DNA]</scope>
    <source>
        <strain evidence="5 6">ATCC 29427</strain>
    </source>
</reference>
<name>G4D2H8_9FIRM</name>
<dbReference type="Gene3D" id="3.40.109.10">
    <property type="entry name" value="NADH Oxidase"/>
    <property type="match status" value="1"/>
</dbReference>
<dbReference type="PANTHER" id="PTHR43035">
    <property type="entry name" value="FATTY ACID REPRESSION MUTANT PROTEIN 2-RELATED"/>
    <property type="match status" value="1"/>
</dbReference>
<keyword evidence="6" id="KW-1185">Reference proteome</keyword>
<dbReference type="SUPFAM" id="SSF55469">
    <property type="entry name" value="FMN-dependent nitroreductase-like"/>
    <property type="match status" value="1"/>
</dbReference>
<organism evidence="5 6">
    <name type="scientific">Peptoniphilus indolicus ATCC 29427</name>
    <dbReference type="NCBI Taxonomy" id="997350"/>
    <lineage>
        <taxon>Bacteria</taxon>
        <taxon>Bacillati</taxon>
        <taxon>Bacillota</taxon>
        <taxon>Tissierellia</taxon>
        <taxon>Tissierellales</taxon>
        <taxon>Peptoniphilaceae</taxon>
        <taxon>Peptoniphilus</taxon>
    </lineage>
</organism>
<keyword evidence="2" id="KW-0963">Cytoplasm</keyword>
<dbReference type="InterPro" id="IPR033877">
    <property type="entry name" value="Frm2/Hbn1"/>
</dbReference>
<dbReference type="InterPro" id="IPR029479">
    <property type="entry name" value="Nitroreductase"/>
</dbReference>
<dbReference type="PATRIC" id="fig|997350.3.peg.584"/>
<protein>
    <submittedName>
        <fullName evidence="5">Nitroreductase</fullName>
    </submittedName>
</protein>
<dbReference type="EMBL" id="AGBB01000052">
    <property type="protein sequence ID" value="EGY80255.1"/>
    <property type="molecule type" value="Genomic_DNA"/>
</dbReference>
<dbReference type="GO" id="GO:0034599">
    <property type="term" value="P:cellular response to oxidative stress"/>
    <property type="evidence" value="ECO:0007669"/>
    <property type="project" value="InterPro"/>
</dbReference>
<dbReference type="GO" id="GO:0016491">
    <property type="term" value="F:oxidoreductase activity"/>
    <property type="evidence" value="ECO:0007669"/>
    <property type="project" value="UniProtKB-KW"/>
</dbReference>